<evidence type="ECO:0000313" key="2">
    <source>
        <dbReference type="Proteomes" id="UP000430692"/>
    </source>
</evidence>
<proteinExistence type="predicted"/>
<name>A0A6I4VQA4_9BACL</name>
<gene>
    <name evidence="1" type="ORF">GSM42_01540</name>
</gene>
<accession>A0A6I4VQA4</accession>
<evidence type="ECO:0000313" key="1">
    <source>
        <dbReference type="EMBL" id="MXQ52455.1"/>
    </source>
</evidence>
<dbReference type="RefSeq" id="WP_160799477.1">
    <property type="nucleotide sequence ID" value="NZ_WUUL01000001.1"/>
</dbReference>
<organism evidence="1 2">
    <name type="scientific">Shimazuella alba</name>
    <dbReference type="NCBI Taxonomy" id="2690964"/>
    <lineage>
        <taxon>Bacteria</taxon>
        <taxon>Bacillati</taxon>
        <taxon>Bacillota</taxon>
        <taxon>Bacilli</taxon>
        <taxon>Bacillales</taxon>
        <taxon>Thermoactinomycetaceae</taxon>
        <taxon>Shimazuella</taxon>
    </lineage>
</organism>
<reference evidence="1 2" key="1">
    <citation type="submission" date="2019-12" db="EMBL/GenBank/DDBJ databases">
        <title>Whole-genome analyses of novel actinobacteria.</title>
        <authorList>
            <person name="Sahin N."/>
            <person name="Saygin H."/>
        </authorList>
    </citation>
    <scope>NUCLEOTIDE SEQUENCE [LARGE SCALE GENOMIC DNA]</scope>
    <source>
        <strain evidence="1 2">KC615</strain>
    </source>
</reference>
<dbReference type="EMBL" id="WUUL01000001">
    <property type="protein sequence ID" value="MXQ52455.1"/>
    <property type="molecule type" value="Genomic_DNA"/>
</dbReference>
<sequence length="58" mass="6572">MKRRKDLGEGTTIIPIQLPTKGIRSRGNTTRISSLSDGIINWEQPKHEIKKQSGVERD</sequence>
<dbReference type="AlphaFoldDB" id="A0A6I4VQA4"/>
<comment type="caution">
    <text evidence="1">The sequence shown here is derived from an EMBL/GenBank/DDBJ whole genome shotgun (WGS) entry which is preliminary data.</text>
</comment>
<keyword evidence="2" id="KW-1185">Reference proteome</keyword>
<protein>
    <submittedName>
        <fullName evidence="1">Uncharacterized protein</fullName>
    </submittedName>
</protein>
<dbReference type="Proteomes" id="UP000430692">
    <property type="component" value="Unassembled WGS sequence"/>
</dbReference>